<accession>A0A7C2TI38</accession>
<dbReference type="AlphaFoldDB" id="A0A7C2TI38"/>
<dbReference type="PANTHER" id="PTHR43169">
    <property type="entry name" value="EXSB FAMILY PROTEIN"/>
    <property type="match status" value="1"/>
</dbReference>
<dbReference type="PIRSF" id="PIRSF006661">
    <property type="entry name" value="PP-lp_UCP006661"/>
    <property type="match status" value="1"/>
</dbReference>
<dbReference type="InterPro" id="IPR052188">
    <property type="entry name" value="Ni-pincer_cofactor_biosynth"/>
</dbReference>
<name>A0A7C2TI38_9BACT</name>
<organism evidence="2">
    <name type="scientific">Desulfurivibrio alkaliphilus</name>
    <dbReference type="NCBI Taxonomy" id="427923"/>
    <lineage>
        <taxon>Bacteria</taxon>
        <taxon>Pseudomonadati</taxon>
        <taxon>Thermodesulfobacteriota</taxon>
        <taxon>Desulfobulbia</taxon>
        <taxon>Desulfobulbales</taxon>
        <taxon>Desulfobulbaceae</taxon>
        <taxon>Desulfurivibrio</taxon>
    </lineage>
</organism>
<gene>
    <name evidence="2" type="ORF">ENN98_07570</name>
</gene>
<sequence>MMEESAEAVGFAALCLAVRRFARVAVAFSGGVDSSLLLAAALEVHGDQVLALHGRTPLQAPGEHDKAMAVAAALGCRPLVLELDPYAWPEVAANSEQRCYHCKYRLYQIFLAQAAERDRVVLLDGTNFSDLSKDRPGLAALRELGIRTPLAESGFTKEMVRATARWRGLANWDKSAASCLATRIMGRQPLTRDKIALVARGEAFLLEKKFKGCRFRHWGSLCRIEVREEDYPRLISLAIWLEIDEFCRGLGFERVEGGTRPPEG</sequence>
<comment type="caution">
    <text evidence="2">The sequence shown here is derived from an EMBL/GenBank/DDBJ whole genome shotgun (WGS) entry which is preliminary data.</text>
</comment>
<protein>
    <submittedName>
        <fullName evidence="2">TIGR00268 family protein</fullName>
    </submittedName>
</protein>
<dbReference type="InterPro" id="IPR005232">
    <property type="entry name" value="LarE"/>
</dbReference>
<evidence type="ECO:0000256" key="1">
    <source>
        <dbReference type="PIRSR" id="PIRSR006661-1"/>
    </source>
</evidence>
<proteinExistence type="predicted"/>
<feature type="active site" description="Nucleophile and sulfur donor" evidence="1">
    <location>
        <position position="179"/>
    </location>
</feature>
<dbReference type="SUPFAM" id="SSF52402">
    <property type="entry name" value="Adenine nucleotide alpha hydrolases-like"/>
    <property type="match status" value="1"/>
</dbReference>
<dbReference type="CDD" id="cd01990">
    <property type="entry name" value="LarE-like"/>
    <property type="match status" value="1"/>
</dbReference>
<dbReference type="GO" id="GO:0016783">
    <property type="term" value="F:sulfurtransferase activity"/>
    <property type="evidence" value="ECO:0007669"/>
    <property type="project" value="InterPro"/>
</dbReference>
<dbReference type="EMBL" id="DSDS01000169">
    <property type="protein sequence ID" value="HET98528.1"/>
    <property type="molecule type" value="Genomic_DNA"/>
</dbReference>
<dbReference type="InterPro" id="IPR014729">
    <property type="entry name" value="Rossmann-like_a/b/a_fold"/>
</dbReference>
<reference evidence="2" key="1">
    <citation type="journal article" date="2020" name="mSystems">
        <title>Genome- and Community-Level Interaction Insights into Carbon Utilization and Element Cycling Functions of Hydrothermarchaeota in Hydrothermal Sediment.</title>
        <authorList>
            <person name="Zhou Z."/>
            <person name="Liu Y."/>
            <person name="Xu W."/>
            <person name="Pan J."/>
            <person name="Luo Z.H."/>
            <person name="Li M."/>
        </authorList>
    </citation>
    <scope>NUCLEOTIDE SEQUENCE [LARGE SCALE GENOMIC DNA]</scope>
    <source>
        <strain evidence="2">SpSt-1224</strain>
    </source>
</reference>
<dbReference type="PANTHER" id="PTHR43169:SF2">
    <property type="entry name" value="NAD_GMP SYNTHASE DOMAIN-CONTAINING PROTEIN"/>
    <property type="match status" value="1"/>
</dbReference>
<dbReference type="Proteomes" id="UP000885986">
    <property type="component" value="Unassembled WGS sequence"/>
</dbReference>
<evidence type="ECO:0000313" key="2">
    <source>
        <dbReference type="EMBL" id="HET98528.1"/>
    </source>
</evidence>
<dbReference type="Gene3D" id="3.40.50.620">
    <property type="entry name" value="HUPs"/>
    <property type="match status" value="1"/>
</dbReference>